<dbReference type="InterPro" id="IPR036689">
    <property type="entry name" value="ESAT-6-like_sf"/>
</dbReference>
<proteinExistence type="predicted"/>
<evidence type="ECO:0000313" key="3">
    <source>
        <dbReference type="EMBL" id="TWP34370.1"/>
    </source>
</evidence>
<evidence type="ECO:0000256" key="1">
    <source>
        <dbReference type="SAM" id="Coils"/>
    </source>
</evidence>
<reference evidence="3 4" key="2">
    <citation type="submission" date="2019-08" db="EMBL/GenBank/DDBJ databases">
        <title>Jejuicoccus antrihumi gen. nov., sp. nov., a new member of the family Dermacoccaceae isolated from a cave.</title>
        <authorList>
            <person name="Schumann P."/>
            <person name="Kim I.S."/>
        </authorList>
    </citation>
    <scope>NUCLEOTIDE SEQUENCE [LARGE SCALE GENOMIC DNA]</scope>
    <source>
        <strain evidence="3 4">C5-26</strain>
    </source>
</reference>
<dbReference type="Proteomes" id="UP000320244">
    <property type="component" value="Unassembled WGS sequence"/>
</dbReference>
<feature type="region of interest" description="Disordered" evidence="2">
    <location>
        <begin position="221"/>
        <end position="250"/>
    </location>
</feature>
<keyword evidence="4" id="KW-1185">Reference proteome</keyword>
<dbReference type="AlphaFoldDB" id="A0A563DVS4"/>
<sequence>MTEPISGDPPDLLRAAGLLSRAADEVGSREQALRQGATVGTTGWLGPAAVTFGAAAGEHAGRLVRARRALGSIGVAVRGYALVLEGLQTQESTLLARRGALTQRLRIAALQQGITPVAVAMPEDRVEQIVAQLRRVDAELDDIRQQASTAQRALTATIDDLAPTRSPRAVPRRPLGLTTAVLADLTDGGTSAVGAVWTHPFPKVPASAATGRMHCGPVRPVLTDPSGRVTTGPVGQQVGAGHRMRTGPVRPVLVDPTRRMRTGPVRRMP</sequence>
<protein>
    <submittedName>
        <fullName evidence="3">Uncharacterized protein</fullName>
    </submittedName>
</protein>
<organism evidence="3 4">
    <name type="scientific">Leekyejoonella antrihumi</name>
    <dbReference type="NCBI Taxonomy" id="1660198"/>
    <lineage>
        <taxon>Bacteria</taxon>
        <taxon>Bacillati</taxon>
        <taxon>Actinomycetota</taxon>
        <taxon>Actinomycetes</taxon>
        <taxon>Micrococcales</taxon>
        <taxon>Dermacoccaceae</taxon>
        <taxon>Leekyejoonella</taxon>
    </lineage>
</organism>
<reference evidence="3 4" key="1">
    <citation type="submission" date="2019-05" db="EMBL/GenBank/DDBJ databases">
        <authorList>
            <person name="Lee S.D."/>
        </authorList>
    </citation>
    <scope>NUCLEOTIDE SEQUENCE [LARGE SCALE GENOMIC DNA]</scope>
    <source>
        <strain evidence="3 4">C5-26</strain>
    </source>
</reference>
<evidence type="ECO:0000256" key="2">
    <source>
        <dbReference type="SAM" id="MobiDB-lite"/>
    </source>
</evidence>
<dbReference type="EMBL" id="VCQV01000028">
    <property type="protein sequence ID" value="TWP34370.1"/>
    <property type="molecule type" value="Genomic_DNA"/>
</dbReference>
<gene>
    <name evidence="3" type="ORF">FGL98_17465</name>
</gene>
<dbReference type="SUPFAM" id="SSF140453">
    <property type="entry name" value="EsxAB dimer-like"/>
    <property type="match status" value="1"/>
</dbReference>
<accession>A0A563DVS4</accession>
<dbReference type="RefSeq" id="WP_146318818.1">
    <property type="nucleotide sequence ID" value="NZ_VCQV01000028.1"/>
</dbReference>
<feature type="coiled-coil region" evidence="1">
    <location>
        <begin position="126"/>
        <end position="153"/>
    </location>
</feature>
<name>A0A563DVS4_9MICO</name>
<evidence type="ECO:0000313" key="4">
    <source>
        <dbReference type="Proteomes" id="UP000320244"/>
    </source>
</evidence>
<comment type="caution">
    <text evidence="3">The sequence shown here is derived from an EMBL/GenBank/DDBJ whole genome shotgun (WGS) entry which is preliminary data.</text>
</comment>
<keyword evidence="1" id="KW-0175">Coiled coil</keyword>